<name>A0A939C498_9ARCH</name>
<dbReference type="PANTHER" id="PTHR10559:SF18">
    <property type="entry name" value="TRANSCOBALAMIN II"/>
    <property type="match status" value="1"/>
</dbReference>
<feature type="domain" description="Prenyltransferase alpha-alpha toroid" evidence="2">
    <location>
        <begin position="161"/>
        <end position="326"/>
    </location>
</feature>
<dbReference type="GO" id="GO:0003824">
    <property type="term" value="F:catalytic activity"/>
    <property type="evidence" value="ECO:0007669"/>
    <property type="project" value="InterPro"/>
</dbReference>
<dbReference type="Pfam" id="PF14478">
    <property type="entry name" value="DUF4430"/>
    <property type="match status" value="1"/>
</dbReference>
<protein>
    <submittedName>
        <fullName evidence="4">DUF4430 domain-containing protein</fullName>
    </submittedName>
</protein>
<evidence type="ECO:0000259" key="2">
    <source>
        <dbReference type="Pfam" id="PF00432"/>
    </source>
</evidence>
<feature type="domain" description="Transcobalamin-like C-terminal" evidence="3">
    <location>
        <begin position="65"/>
        <end position="112"/>
    </location>
</feature>
<evidence type="ECO:0000259" key="3">
    <source>
        <dbReference type="Pfam" id="PF14478"/>
    </source>
</evidence>
<dbReference type="Gene3D" id="1.50.10.20">
    <property type="match status" value="2"/>
</dbReference>
<dbReference type="InterPro" id="IPR051588">
    <property type="entry name" value="Cobalamin_Transport"/>
</dbReference>
<evidence type="ECO:0000256" key="1">
    <source>
        <dbReference type="ARBA" id="ARBA00022737"/>
    </source>
</evidence>
<evidence type="ECO:0000313" key="5">
    <source>
        <dbReference type="Proteomes" id="UP000809243"/>
    </source>
</evidence>
<dbReference type="Gene3D" id="2.170.130.30">
    <property type="match status" value="1"/>
</dbReference>
<dbReference type="Proteomes" id="UP000809243">
    <property type="component" value="Unassembled WGS sequence"/>
</dbReference>
<dbReference type="InterPro" id="IPR008930">
    <property type="entry name" value="Terpenoid_cyclase/PrenylTrfase"/>
</dbReference>
<gene>
    <name evidence="4" type="ORF">JW744_00815</name>
</gene>
<dbReference type="Pfam" id="PF00432">
    <property type="entry name" value="Prenyltrans"/>
    <property type="match status" value="1"/>
</dbReference>
<dbReference type="InterPro" id="IPR001330">
    <property type="entry name" value="Prenyltrans"/>
</dbReference>
<organism evidence="4 5">
    <name type="scientific">Candidatus Iainarchaeum sp</name>
    <dbReference type="NCBI Taxonomy" id="3101447"/>
    <lineage>
        <taxon>Archaea</taxon>
        <taxon>Candidatus Iainarchaeota</taxon>
        <taxon>Candidatus Iainarchaeia</taxon>
        <taxon>Candidatus Iainarchaeales</taxon>
        <taxon>Candidatus Iainarchaeaceae</taxon>
        <taxon>Candidatus Iainarchaeum</taxon>
    </lineage>
</organism>
<dbReference type="CDD" id="cd00688">
    <property type="entry name" value="ISOPREN_C2_like"/>
    <property type="match status" value="1"/>
</dbReference>
<dbReference type="EMBL" id="JAFGDB010000015">
    <property type="protein sequence ID" value="MBN2066991.1"/>
    <property type="molecule type" value="Genomic_DNA"/>
</dbReference>
<dbReference type="AlphaFoldDB" id="A0A939C498"/>
<dbReference type="PANTHER" id="PTHR10559">
    <property type="entry name" value="TRANSCOBALAMIN-1/GASTRIC INTRINSIC FACTOR"/>
    <property type="match status" value="1"/>
</dbReference>
<proteinExistence type="predicted"/>
<dbReference type="InterPro" id="IPR027954">
    <property type="entry name" value="Transcobalamin-like_C"/>
</dbReference>
<reference evidence="4" key="1">
    <citation type="submission" date="2021-01" db="EMBL/GenBank/DDBJ databases">
        <title>Active Sulfur Cycling in an Early Earth Analoge.</title>
        <authorList>
            <person name="Hahn C.R."/>
            <person name="Youssef N.H."/>
            <person name="Elshahed M."/>
        </authorList>
    </citation>
    <scope>NUCLEOTIDE SEQUENCE</scope>
    <source>
        <strain evidence="4">Zod_Metabat.1151</strain>
    </source>
</reference>
<dbReference type="SUPFAM" id="SSF48239">
    <property type="entry name" value="Terpenoid cyclases/Protein prenyltransferases"/>
    <property type="match status" value="1"/>
</dbReference>
<sequence>MLAALLLLSQAAPAKNITVIYNFPEGTSPDIEEAVSLPNDANAFHAFMQVAELHDLEIDMTYYPGFGAWFINSINGVENSAAEYWHFFENRELAAVGISQFIPGEGDVIELGFASEPSSTMQMDAQDAAGWLASNQDSNGQIGNHAVWGNGLALIALNLFPGNETVKGNAAEYLLANQGQDAGFAYPGYESDALHTAVSVMGLASNGLALGDFGRGETTSIDFLASKQEQDAGFSGWGQSDVDTTSWAAMAFAAAGKPLPTKQGQNPLDYLFSAQNQDGGFGYRSGQESSQEYTSEVLIALALSGWERDSSVENALDWIEGQQEQGCLSSSYTTALAAIAQAGFEESPNSALQCLRRMQLPDNGFGRDGKNSNSVDTAMAAIALSGHGFPASEVDENPPGVIPVGSVVRFTVEISNPSAVTAKDAGILLEGIEEDWIQKETSTLSIAEIRPGETKRADIYVTMGEPGQKTVYAVVSSETLLSEATSNALEFQVAAAYLEVVLSM</sequence>
<comment type="caution">
    <text evidence="4">The sequence shown here is derived from an EMBL/GenBank/DDBJ whole genome shotgun (WGS) entry which is preliminary data.</text>
</comment>
<keyword evidence="1" id="KW-0677">Repeat</keyword>
<accession>A0A939C498</accession>
<evidence type="ECO:0000313" key="4">
    <source>
        <dbReference type="EMBL" id="MBN2066991.1"/>
    </source>
</evidence>